<feature type="region of interest" description="Disordered" evidence="1">
    <location>
        <begin position="186"/>
        <end position="237"/>
    </location>
</feature>
<dbReference type="InterPro" id="IPR000313">
    <property type="entry name" value="PWWP_dom"/>
</dbReference>
<feature type="compositionally biased region" description="Basic and acidic residues" evidence="1">
    <location>
        <begin position="203"/>
        <end position="230"/>
    </location>
</feature>
<reference evidence="3" key="2">
    <citation type="submission" date="2025-09" db="UniProtKB">
        <authorList>
            <consortium name="Ensembl"/>
        </authorList>
    </citation>
    <scope>IDENTIFICATION</scope>
</reference>
<dbReference type="CDD" id="cd20163">
    <property type="entry name" value="PWWP_NSD3_rpt1"/>
    <property type="match status" value="1"/>
</dbReference>
<feature type="region of interest" description="Disordered" evidence="1">
    <location>
        <begin position="126"/>
        <end position="145"/>
    </location>
</feature>
<dbReference type="InterPro" id="IPR042778">
    <property type="entry name" value="ZCWPW1/ZCWPW2"/>
</dbReference>
<dbReference type="PROSITE" id="PS50812">
    <property type="entry name" value="PWWP"/>
    <property type="match status" value="1"/>
</dbReference>
<dbReference type="SUPFAM" id="SSF63748">
    <property type="entry name" value="Tudor/PWWP/MBT"/>
    <property type="match status" value="1"/>
</dbReference>
<evidence type="ECO:0000259" key="2">
    <source>
        <dbReference type="PROSITE" id="PS50812"/>
    </source>
</evidence>
<feature type="region of interest" description="Disordered" evidence="1">
    <location>
        <begin position="344"/>
        <end position="365"/>
    </location>
</feature>
<feature type="region of interest" description="Disordered" evidence="1">
    <location>
        <begin position="439"/>
        <end position="464"/>
    </location>
</feature>
<protein>
    <recommendedName>
        <fullName evidence="2">PWWP domain-containing protein</fullName>
    </recommendedName>
</protein>
<dbReference type="SMART" id="SM00293">
    <property type="entry name" value="PWWP"/>
    <property type="match status" value="1"/>
</dbReference>
<organism evidence="3 4">
    <name type="scientific">Sphenodon punctatus</name>
    <name type="common">Tuatara</name>
    <name type="synonym">Hatteria punctata</name>
    <dbReference type="NCBI Taxonomy" id="8508"/>
    <lineage>
        <taxon>Eukaryota</taxon>
        <taxon>Metazoa</taxon>
        <taxon>Chordata</taxon>
        <taxon>Craniata</taxon>
        <taxon>Vertebrata</taxon>
        <taxon>Euteleostomi</taxon>
        <taxon>Lepidosauria</taxon>
        <taxon>Sphenodontia</taxon>
        <taxon>Sphenodontidae</taxon>
        <taxon>Sphenodon</taxon>
    </lineage>
</organism>
<feature type="region of interest" description="Disordered" evidence="1">
    <location>
        <begin position="553"/>
        <end position="595"/>
    </location>
</feature>
<name>A0A8D0H5P8_SPHPU</name>
<dbReference type="Ensembl" id="ENSSPUT00000015694.1">
    <property type="protein sequence ID" value="ENSSPUP00000014706.1"/>
    <property type="gene ID" value="ENSSPUG00000011359.1"/>
</dbReference>
<dbReference type="FunFam" id="2.30.30.140:FF:000030">
    <property type="entry name" value="Histone-lysine N-methyltransferase"/>
    <property type="match status" value="1"/>
</dbReference>
<evidence type="ECO:0000313" key="4">
    <source>
        <dbReference type="Proteomes" id="UP000694392"/>
    </source>
</evidence>
<dbReference type="AlphaFoldDB" id="A0A8D0H5P8"/>
<evidence type="ECO:0000256" key="1">
    <source>
        <dbReference type="SAM" id="MobiDB-lite"/>
    </source>
</evidence>
<dbReference type="GeneTree" id="ENSGT00940000155355"/>
<evidence type="ECO:0000313" key="3">
    <source>
        <dbReference type="Ensembl" id="ENSSPUP00000014706.1"/>
    </source>
</evidence>
<dbReference type="Pfam" id="PF00855">
    <property type="entry name" value="PWWP"/>
    <property type="match status" value="1"/>
</dbReference>
<dbReference type="OMA" id="YYHSEIL"/>
<dbReference type="Gene3D" id="2.30.30.140">
    <property type="match status" value="1"/>
</dbReference>
<dbReference type="Proteomes" id="UP000694392">
    <property type="component" value="Unplaced"/>
</dbReference>
<feature type="domain" description="PWWP" evidence="2">
    <location>
        <begin position="270"/>
        <end position="333"/>
    </location>
</feature>
<feature type="compositionally biased region" description="Polar residues" evidence="1">
    <location>
        <begin position="553"/>
        <end position="569"/>
    </location>
</feature>
<reference evidence="3" key="1">
    <citation type="submission" date="2025-08" db="UniProtKB">
        <authorList>
            <consortium name="Ensembl"/>
        </authorList>
    </citation>
    <scope>IDENTIFICATION</scope>
</reference>
<accession>A0A8D0H5P8</accession>
<dbReference type="GO" id="GO:0005634">
    <property type="term" value="C:nucleus"/>
    <property type="evidence" value="ECO:0007669"/>
    <property type="project" value="TreeGrafter"/>
</dbReference>
<dbReference type="PANTHER" id="PTHR15999:SF2">
    <property type="entry name" value="ZINC FINGER CW-TYPE PWWP DOMAIN PROTEIN 1"/>
    <property type="match status" value="1"/>
</dbReference>
<proteinExistence type="predicted"/>
<dbReference type="InterPro" id="IPR047451">
    <property type="entry name" value="PWWP_NSD3_rpt1"/>
</dbReference>
<sequence length="611" mass="69349">MDFSFSFMQGIMGNTIQQPPQLIDSANIRQEDAFDASSDITEDGGQTPYETALQQGFQYPTPTTEDLPPLANGYPPAINMYEPQAKYQTYSQYPNGSANGFGAVRNFSPPEYYQMENSNVRPHEVLEKHSPPQLPPPASIPQMVIPKKTGSPEIKLKITKTIQNGRELFESSLCGDLLNEVQASEYAKSKHEGRKEKRKKSSKHDSSHSEERKSHKIPKLEPEEQTRPNERLSMLSERPREDMILLEETPVEQHSPSLPTQVTNDVKFQVGDLVWSKVGTYPWWPCMVSNDPQLEVHTKINTRGAREYHVQFFSNQPERAWVHEKRVREYKGHKQYEQLLTEAAKQASNHSEKQKIRKPRPQRERAQWDIGIAHAEKALKMTQEERIEQYTFIYIDKEPEEALTKAKKTTAPKPEAKKIRRPKPTLNVQLEQTNVVSAAPSLSNAEVRRQSQRRQSSVEEEEPPTVKIAWKTAAARKSLPASITMHKGSLDLQKCNISPVVKIEQVFALQNAAGDGKFIDQFVYSTKGIGNKTEISIKGQDKLISMSNQRIEKASVQNASSPETTSGLTGSVEKKQQRRSIRTRSESEKSTEVVPKKKIKKEQVGFLHVES</sequence>
<keyword evidence="4" id="KW-1185">Reference proteome</keyword>
<feature type="compositionally biased region" description="Basic and acidic residues" evidence="1">
    <location>
        <begin position="583"/>
        <end position="595"/>
    </location>
</feature>
<dbReference type="PANTHER" id="PTHR15999">
    <property type="entry name" value="ZINC FINGER CW-TYPE PWWP DOMAIN PROTEIN 1"/>
    <property type="match status" value="1"/>
</dbReference>